<evidence type="ECO:0000313" key="2">
    <source>
        <dbReference type="Proteomes" id="UP001163223"/>
    </source>
</evidence>
<gene>
    <name evidence="1" type="ORF">OXU80_15710</name>
</gene>
<protein>
    <submittedName>
        <fullName evidence="1">Cobalamin biosynthesis protein</fullName>
    </submittedName>
</protein>
<accession>A0ACD4NHN9</accession>
<organism evidence="1 2">
    <name type="scientific">Antarcticirhabdus aurantiaca</name>
    <dbReference type="NCBI Taxonomy" id="2606717"/>
    <lineage>
        <taxon>Bacteria</taxon>
        <taxon>Pseudomonadati</taxon>
        <taxon>Pseudomonadota</taxon>
        <taxon>Alphaproteobacteria</taxon>
        <taxon>Hyphomicrobiales</taxon>
        <taxon>Aurantimonadaceae</taxon>
        <taxon>Antarcticirhabdus</taxon>
    </lineage>
</organism>
<dbReference type="Proteomes" id="UP001163223">
    <property type="component" value="Chromosome"/>
</dbReference>
<dbReference type="EMBL" id="CP113520">
    <property type="protein sequence ID" value="WAJ26338.1"/>
    <property type="molecule type" value="Genomic_DNA"/>
</dbReference>
<evidence type="ECO:0000313" key="1">
    <source>
        <dbReference type="EMBL" id="WAJ26338.1"/>
    </source>
</evidence>
<keyword evidence="2" id="KW-1185">Reference proteome</keyword>
<sequence length="128" mass="12513">MRLVAGIGCRRGVDAAAVIAAVEAALSAHNCSADRLSALATSEAKAAAEPSLAEAARFLGLPLLVAPREALAGVCAITRSERSLAVTGTASLSETAALAAAGPGARLLGARLALGPVTCALAQAEEAP</sequence>
<name>A0ACD4NHN9_9HYPH</name>
<reference evidence="1" key="1">
    <citation type="submission" date="2022-11" db="EMBL/GenBank/DDBJ databases">
        <title>beta-Carotene-producing bacterium, Jeongeuplla avenae sp. nov., alleviates the salt stress of Arabidopsis seedlings.</title>
        <authorList>
            <person name="Jiang L."/>
            <person name="Lee J."/>
        </authorList>
    </citation>
    <scope>NUCLEOTIDE SEQUENCE</scope>
    <source>
        <strain evidence="1">DY_R2A_6</strain>
    </source>
</reference>
<proteinExistence type="predicted"/>